<dbReference type="GO" id="GO:0016787">
    <property type="term" value="F:hydrolase activity"/>
    <property type="evidence" value="ECO:0007669"/>
    <property type="project" value="InterPro"/>
</dbReference>
<proteinExistence type="predicted"/>
<sequence>MPPAAREGRSREPVAPAVAGAATDSWGTPARRPVVDVHAHALLPEVEAVVAGAEGLAGHRALDARRNGAGSMSVSGAMIAERWEQLTDGARRMADMDAAGVDVQVISPSPSHYHYWADRDLARMVWTTANQRIAELVAEHPDRLSGLGLVPLQHPDLCVEALDDAVERRLIGIEISSFAPGHPAGTPAVELSDARLDPLWARAAELDVVVFLHPFGCSLDERLDRFYLSNTVGQPVENAVALSHLVFSGVLDRHSGLRVVAAHGGGYLPTYLGRSDHAWTVRSEARGCEQLPSSYLKRMWFDSLVHTPEALRALVQAVGADRVVLGSDYPFDMGVADPVGRVLAAGLGDAVDQAVLGVNASALGLLPAPVPQVGDGVVVPTN</sequence>
<keyword evidence="1" id="KW-0456">Lyase</keyword>
<dbReference type="PANTHER" id="PTHR21240">
    <property type="entry name" value="2-AMINO-3-CARBOXYLMUCONATE-6-SEMIALDEHYDE DECARBOXYLASE"/>
    <property type="match status" value="1"/>
</dbReference>
<dbReference type="GO" id="GO:0005737">
    <property type="term" value="C:cytoplasm"/>
    <property type="evidence" value="ECO:0007669"/>
    <property type="project" value="TreeGrafter"/>
</dbReference>
<evidence type="ECO:0000313" key="4">
    <source>
        <dbReference type="EMBL" id="SOE03330.1"/>
    </source>
</evidence>
<evidence type="ECO:0000256" key="1">
    <source>
        <dbReference type="ARBA" id="ARBA00023239"/>
    </source>
</evidence>
<feature type="region of interest" description="Disordered" evidence="2">
    <location>
        <begin position="1"/>
        <end position="29"/>
    </location>
</feature>
<dbReference type="InterPro" id="IPR032466">
    <property type="entry name" value="Metal_Hydrolase"/>
</dbReference>
<dbReference type="PANTHER" id="PTHR21240:SF28">
    <property type="entry name" value="ISO-OROTATE DECARBOXYLASE (EUROFUNG)"/>
    <property type="match status" value="1"/>
</dbReference>
<gene>
    <name evidence="4" type="ORF">SAMN06272739_4101</name>
</gene>
<reference evidence="5" key="1">
    <citation type="submission" date="2017-09" db="EMBL/GenBank/DDBJ databases">
        <authorList>
            <person name="Varghese N."/>
            <person name="Submissions S."/>
        </authorList>
    </citation>
    <scope>NUCLEOTIDE SEQUENCE [LARGE SCALE GENOMIC DNA]</scope>
    <source>
        <strain evidence="5">DSM 44270</strain>
    </source>
</reference>
<dbReference type="GO" id="GO:0016831">
    <property type="term" value="F:carboxy-lyase activity"/>
    <property type="evidence" value="ECO:0007669"/>
    <property type="project" value="InterPro"/>
</dbReference>
<evidence type="ECO:0000256" key="2">
    <source>
        <dbReference type="SAM" id="MobiDB-lite"/>
    </source>
</evidence>
<protein>
    <submittedName>
        <fullName evidence="4">Aminocarboxymuconate-semialdehyde decarboxylase</fullName>
    </submittedName>
</protein>
<dbReference type="InterPro" id="IPR032465">
    <property type="entry name" value="ACMSD"/>
</dbReference>
<dbReference type="RefSeq" id="WP_200814874.1">
    <property type="nucleotide sequence ID" value="NZ_OCNK01000006.1"/>
</dbReference>
<keyword evidence="5" id="KW-1185">Reference proteome</keyword>
<accession>A0A286H6A9</accession>
<dbReference type="SUPFAM" id="SSF51556">
    <property type="entry name" value="Metallo-dependent hydrolases"/>
    <property type="match status" value="1"/>
</dbReference>
<feature type="domain" description="Amidohydrolase-related" evidence="3">
    <location>
        <begin position="35"/>
        <end position="362"/>
    </location>
</feature>
<dbReference type="Proteomes" id="UP000219482">
    <property type="component" value="Unassembled WGS sequence"/>
</dbReference>
<feature type="compositionally biased region" description="Basic and acidic residues" evidence="2">
    <location>
        <begin position="1"/>
        <end position="12"/>
    </location>
</feature>
<dbReference type="AlphaFoldDB" id="A0A286H6A9"/>
<dbReference type="InterPro" id="IPR006680">
    <property type="entry name" value="Amidohydro-rel"/>
</dbReference>
<dbReference type="Gene3D" id="3.20.20.140">
    <property type="entry name" value="Metal-dependent hydrolases"/>
    <property type="match status" value="1"/>
</dbReference>
<organism evidence="4 5">
    <name type="scientific">Blastococcus haudaquaticus</name>
    <dbReference type="NCBI Taxonomy" id="1938745"/>
    <lineage>
        <taxon>Bacteria</taxon>
        <taxon>Bacillati</taxon>
        <taxon>Actinomycetota</taxon>
        <taxon>Actinomycetes</taxon>
        <taxon>Geodermatophilales</taxon>
        <taxon>Geodermatophilaceae</taxon>
        <taxon>Blastococcus</taxon>
    </lineage>
</organism>
<evidence type="ECO:0000259" key="3">
    <source>
        <dbReference type="Pfam" id="PF04909"/>
    </source>
</evidence>
<dbReference type="EMBL" id="OCNK01000006">
    <property type="protein sequence ID" value="SOE03330.1"/>
    <property type="molecule type" value="Genomic_DNA"/>
</dbReference>
<dbReference type="GO" id="GO:0019748">
    <property type="term" value="P:secondary metabolic process"/>
    <property type="evidence" value="ECO:0007669"/>
    <property type="project" value="TreeGrafter"/>
</dbReference>
<evidence type="ECO:0000313" key="5">
    <source>
        <dbReference type="Proteomes" id="UP000219482"/>
    </source>
</evidence>
<name>A0A286H6A9_9ACTN</name>
<dbReference type="Pfam" id="PF04909">
    <property type="entry name" value="Amidohydro_2"/>
    <property type="match status" value="1"/>
</dbReference>